<sequence>MRTWQSLLVSTTLFTLMAGCGSPPAPTNTTLNPNSTAPSNTSRLDMVKERGFLICGVDGGVLGFSFVNDAGEYSGLDVDVCKAIAAAVLGDPEKVEYRNLDSAERFPALVSGEIDVLSRNTTWTISRDTQMGLEFAPTTFYDGQGIMVRADSGITSLQDFQGKSICVEAATTTELNLMDTMRKAAVSFETVTFEQADPAYAAYAENRCQGITSDKSQLIARRDTLPNPDEHILLDVTLSKEPLGPATLNNDSAWFDVVKWVTFGLIEAEELGITQGNIAEKLQAQDPNIRRFLGAEGNLGEGLGLSNDFMVNAIQAVGNYGEIYERNLGAQSRFNLPRGQNALWQDGGLMYSPPFR</sequence>
<evidence type="ECO:0000256" key="1">
    <source>
        <dbReference type="ARBA" id="ARBA00010333"/>
    </source>
</evidence>
<dbReference type="PANTHER" id="PTHR30085:SF7">
    <property type="entry name" value="AMINO-ACID ABC TRANSPORTER-BINDING PROTEIN YHDW-RELATED"/>
    <property type="match status" value="1"/>
</dbReference>
<dbReference type="PANTHER" id="PTHR30085">
    <property type="entry name" value="AMINO ACID ABC TRANSPORTER PERMEASE"/>
    <property type="match status" value="1"/>
</dbReference>
<feature type="domain" description="Solute-binding protein family 3/N-terminal" evidence="6">
    <location>
        <begin position="52"/>
        <end position="281"/>
    </location>
</feature>
<dbReference type="EMBL" id="JAIHOM010000148">
    <property type="protein sequence ID" value="MCW6038559.1"/>
    <property type="molecule type" value="Genomic_DNA"/>
</dbReference>
<keyword evidence="2" id="KW-0813">Transport</keyword>
<dbReference type="Proteomes" id="UP001526426">
    <property type="component" value="Unassembled WGS sequence"/>
</dbReference>
<organism evidence="7 8">
    <name type="scientific">Spirulina subsalsa FACHB-351</name>
    <dbReference type="NCBI Taxonomy" id="234711"/>
    <lineage>
        <taxon>Bacteria</taxon>
        <taxon>Bacillati</taxon>
        <taxon>Cyanobacteriota</taxon>
        <taxon>Cyanophyceae</taxon>
        <taxon>Spirulinales</taxon>
        <taxon>Spirulinaceae</taxon>
        <taxon>Spirulina</taxon>
    </lineage>
</organism>
<evidence type="ECO:0000313" key="7">
    <source>
        <dbReference type="EMBL" id="MCW6038559.1"/>
    </source>
</evidence>
<proteinExistence type="inferred from homology"/>
<dbReference type="InterPro" id="IPR001638">
    <property type="entry name" value="Solute-binding_3/MltF_N"/>
</dbReference>
<feature type="chain" id="PRO_5046278310" evidence="5">
    <location>
        <begin position="19"/>
        <end position="356"/>
    </location>
</feature>
<dbReference type="Pfam" id="PF00497">
    <property type="entry name" value="SBP_bac_3"/>
    <property type="match status" value="1"/>
</dbReference>
<dbReference type="Gene3D" id="3.40.190.10">
    <property type="entry name" value="Periplasmic binding protein-like II"/>
    <property type="match status" value="2"/>
</dbReference>
<feature type="signal peptide" evidence="5">
    <location>
        <begin position="1"/>
        <end position="18"/>
    </location>
</feature>
<evidence type="ECO:0000256" key="2">
    <source>
        <dbReference type="ARBA" id="ARBA00022448"/>
    </source>
</evidence>
<dbReference type="SUPFAM" id="SSF53850">
    <property type="entry name" value="Periplasmic binding protein-like II"/>
    <property type="match status" value="1"/>
</dbReference>
<dbReference type="SMART" id="SM00062">
    <property type="entry name" value="PBPb"/>
    <property type="match status" value="1"/>
</dbReference>
<dbReference type="RefSeq" id="WP_265266471.1">
    <property type="nucleotide sequence ID" value="NZ_JAIHOM010000148.1"/>
</dbReference>
<comment type="caution">
    <text evidence="7">The sequence shown here is derived from an EMBL/GenBank/DDBJ whole genome shotgun (WGS) entry which is preliminary data.</text>
</comment>
<gene>
    <name evidence="7" type="ORF">K4A83_20105</name>
</gene>
<keyword evidence="3 5" id="KW-0732">Signal</keyword>
<protein>
    <submittedName>
        <fullName evidence="7">Amino acid ABC transporter substrate-binding protein</fullName>
    </submittedName>
</protein>
<reference evidence="7 8" key="1">
    <citation type="submission" date="2021-08" db="EMBL/GenBank/DDBJ databases">
        <title>Draft genome sequence of Spirulina subsalsa with high tolerance to salinity and hype-accumulation of phycocyanin.</title>
        <authorList>
            <person name="Pei H."/>
            <person name="Jiang L."/>
        </authorList>
    </citation>
    <scope>NUCLEOTIDE SEQUENCE [LARGE SCALE GENOMIC DNA]</scope>
    <source>
        <strain evidence="7 8">FACHB-351</strain>
    </source>
</reference>
<name>A0ABT3LBU3_9CYAN</name>
<keyword evidence="8" id="KW-1185">Reference proteome</keyword>
<dbReference type="CDD" id="cd13692">
    <property type="entry name" value="PBP2_BztA"/>
    <property type="match status" value="1"/>
</dbReference>
<dbReference type="PROSITE" id="PS51257">
    <property type="entry name" value="PROKAR_LIPOPROTEIN"/>
    <property type="match status" value="1"/>
</dbReference>
<evidence type="ECO:0000259" key="6">
    <source>
        <dbReference type="SMART" id="SM00062"/>
    </source>
</evidence>
<evidence type="ECO:0000256" key="5">
    <source>
        <dbReference type="SAM" id="SignalP"/>
    </source>
</evidence>
<evidence type="ECO:0000256" key="4">
    <source>
        <dbReference type="RuleBase" id="RU003744"/>
    </source>
</evidence>
<dbReference type="PROSITE" id="PS01039">
    <property type="entry name" value="SBP_BACTERIAL_3"/>
    <property type="match status" value="1"/>
</dbReference>
<comment type="similarity">
    <text evidence="1 4">Belongs to the bacterial solute-binding protein 3 family.</text>
</comment>
<dbReference type="InterPro" id="IPR051455">
    <property type="entry name" value="Bact_solute-bind_prot3"/>
</dbReference>
<accession>A0ABT3LBU3</accession>
<evidence type="ECO:0000256" key="3">
    <source>
        <dbReference type="ARBA" id="ARBA00022729"/>
    </source>
</evidence>
<dbReference type="InterPro" id="IPR018313">
    <property type="entry name" value="SBP_3_CS"/>
</dbReference>
<evidence type="ECO:0000313" key="8">
    <source>
        <dbReference type="Proteomes" id="UP001526426"/>
    </source>
</evidence>